<feature type="transmembrane region" description="Helical" evidence="1">
    <location>
        <begin position="31"/>
        <end position="48"/>
    </location>
</feature>
<evidence type="ECO:0000256" key="1">
    <source>
        <dbReference type="SAM" id="Phobius"/>
    </source>
</evidence>
<evidence type="ECO:0008006" key="4">
    <source>
        <dbReference type="Google" id="ProtNLM"/>
    </source>
</evidence>
<dbReference type="NCBIfam" id="TIGR03064">
    <property type="entry name" value="sortase_srtB"/>
    <property type="match status" value="1"/>
</dbReference>
<evidence type="ECO:0000313" key="2">
    <source>
        <dbReference type="EMBL" id="BDE94902.1"/>
    </source>
</evidence>
<dbReference type="EMBL" id="AP025564">
    <property type="protein sequence ID" value="BDE94902.1"/>
    <property type="molecule type" value="Genomic_DNA"/>
</dbReference>
<keyword evidence="1" id="KW-0812">Transmembrane</keyword>
<dbReference type="Gene3D" id="2.40.260.10">
    <property type="entry name" value="Sortase"/>
    <property type="match status" value="1"/>
</dbReference>
<accession>A0ABN6MDS0</accession>
<sequence>MAKQYVNNEGVERRSGGLKVLRAVDAAFDNLFLIVLVLVLLCASYVVYDNGRIIKGANSVQYEQYKPHDTASFAELQQRNSEVFGWVEVFGTGIDYPVAQTDNNFKYVNTSVYDSPSIAGAIYLDYRNSRDLSDFNSILYGHHMDESAMFGDIDKFESAEFFESHAYGEIYTSATDAYHGIELFAYVLGDAYDEKLYNPYVESEDEKQAYIDYVYSIAYHSRDIEIGTDDKLVVLSTCASEPTNGRHLLVGKLSDDRFENSFASENRGSGLGDLFDRFPHDLALIALCVIVIIVVSLLIYAIKRRERKRKEARTKRD</sequence>
<keyword evidence="3" id="KW-1185">Reference proteome</keyword>
<gene>
    <name evidence="2" type="ORF">CE91St30_02350</name>
</gene>
<keyword evidence="1" id="KW-1133">Transmembrane helix</keyword>
<dbReference type="InterPro" id="IPR009835">
    <property type="entry name" value="SrtB"/>
</dbReference>
<dbReference type="SUPFAM" id="SSF63817">
    <property type="entry name" value="Sortase"/>
    <property type="match status" value="1"/>
</dbReference>
<dbReference type="InterPro" id="IPR023365">
    <property type="entry name" value="Sortase_dom-sf"/>
</dbReference>
<dbReference type="Proteomes" id="UP001320544">
    <property type="component" value="Chromosome"/>
</dbReference>
<dbReference type="CDD" id="cd05826">
    <property type="entry name" value="Sortase_B"/>
    <property type="match status" value="1"/>
</dbReference>
<reference evidence="2 3" key="1">
    <citation type="submission" date="2022-01" db="EMBL/GenBank/DDBJ databases">
        <title>Novel bile acid biosynthetic pathways are enriched in the microbiome of centenarians.</title>
        <authorList>
            <person name="Sato Y."/>
            <person name="Atarashi K."/>
            <person name="Plichta R.D."/>
            <person name="Arai Y."/>
            <person name="Sasajima S."/>
            <person name="Kearney M.S."/>
            <person name="Suda W."/>
            <person name="Takeshita K."/>
            <person name="Sasaki T."/>
            <person name="Okamoto S."/>
            <person name="Skelly N.A."/>
            <person name="Okamura Y."/>
            <person name="Vlamakis H."/>
            <person name="Li Y."/>
            <person name="Tanoue T."/>
            <person name="Takei H."/>
            <person name="Nittono H."/>
            <person name="Narushima S."/>
            <person name="Irie J."/>
            <person name="Itoh H."/>
            <person name="Moriya K."/>
            <person name="Sugiura Y."/>
            <person name="Suematsu M."/>
            <person name="Moritoki N."/>
            <person name="Shibata S."/>
            <person name="Littman R.D."/>
            <person name="Fischbach A.M."/>
            <person name="Uwamino Y."/>
            <person name="Inoue T."/>
            <person name="Honda A."/>
            <person name="Hattori M."/>
            <person name="Murai T."/>
            <person name="Xavier J.R."/>
            <person name="Hirose N."/>
            <person name="Honda K."/>
        </authorList>
    </citation>
    <scope>NUCLEOTIDE SEQUENCE [LARGE SCALE GENOMIC DNA]</scope>
    <source>
        <strain evidence="2 3">CE91-St30</strain>
    </source>
</reference>
<dbReference type="RefSeq" id="WP_244411425.1">
    <property type="nucleotide sequence ID" value="NZ_AP025564.1"/>
</dbReference>
<keyword evidence="1" id="KW-0472">Membrane</keyword>
<organism evidence="2 3">
    <name type="scientific">Raoultibacter timonensis</name>
    <dbReference type="NCBI Taxonomy" id="1907662"/>
    <lineage>
        <taxon>Bacteria</taxon>
        <taxon>Bacillati</taxon>
        <taxon>Actinomycetota</taxon>
        <taxon>Coriobacteriia</taxon>
        <taxon>Eggerthellales</taxon>
        <taxon>Eggerthellaceae</taxon>
        <taxon>Raoultibacter</taxon>
    </lineage>
</organism>
<evidence type="ECO:0000313" key="3">
    <source>
        <dbReference type="Proteomes" id="UP001320544"/>
    </source>
</evidence>
<feature type="transmembrane region" description="Helical" evidence="1">
    <location>
        <begin position="282"/>
        <end position="302"/>
    </location>
</feature>
<protein>
    <recommendedName>
        <fullName evidence="4">Sortase B</fullName>
    </recommendedName>
</protein>
<name>A0ABN6MDS0_9ACTN</name>
<proteinExistence type="predicted"/>